<keyword evidence="2" id="KW-0732">Signal</keyword>
<evidence type="ECO:0000313" key="5">
    <source>
        <dbReference type="Proteomes" id="UP000494165"/>
    </source>
</evidence>
<comment type="caution">
    <text evidence="4">The sequence shown here is derived from an EMBL/GenBank/DDBJ whole genome shotgun (WGS) entry which is preliminary data.</text>
</comment>
<dbReference type="Proteomes" id="UP000494165">
    <property type="component" value="Unassembled WGS sequence"/>
</dbReference>
<dbReference type="PANTHER" id="PTHR11177">
    <property type="entry name" value="CHITINASE"/>
    <property type="match status" value="1"/>
</dbReference>
<dbReference type="InterPro" id="IPR017853">
    <property type="entry name" value="GH"/>
</dbReference>
<dbReference type="GO" id="GO:0008061">
    <property type="term" value="F:chitin binding"/>
    <property type="evidence" value="ECO:0007669"/>
    <property type="project" value="InterPro"/>
</dbReference>
<proteinExistence type="predicted"/>
<dbReference type="InterPro" id="IPR050314">
    <property type="entry name" value="Glycosyl_Hydrlase_18"/>
</dbReference>
<protein>
    <recommendedName>
        <fullName evidence="3">GH18 domain-containing protein</fullName>
    </recommendedName>
</protein>
<sequence length="390" mass="43058">MDASVRSFSLALLFAVAAVHYAQAQGRVICYYSSWAVYRPTDGRFTISDIDPFLCNHLIYAFIGLQPDGQIRIMDQYNDIDLGGYTNFNALRQVNPELKTLVAIGGWYEESKNFSIVCRDPALRATFVNNLFGFVQQWGFSGADIDWEYPTDRGGAPEDKENFSLLIEELKALFAPAGLLLGAAVSANVHNAPNYYDIPRIAASLDFINLMTYDYHGPWDPVTGFNAPLYAGPADPDPTFNVDASVQMWLSYGIDRSNLVMGTATYGRTFTLADPGNTGVGAPAVGAGVGGPWTNEPGSFSYMEVCTRQLWEGGWGLEWYDPAKSAYTFKGDQWIGYDYIPAIQEKGRYARNQGLGGVLVYAIDFDDFRGFCNEGVNPIITNLKNAFFNG</sequence>
<dbReference type="PROSITE" id="PS51910">
    <property type="entry name" value="GH18_2"/>
    <property type="match status" value="1"/>
</dbReference>
<dbReference type="SUPFAM" id="SSF54556">
    <property type="entry name" value="Chitinase insertion domain"/>
    <property type="match status" value="1"/>
</dbReference>
<dbReference type="GO" id="GO:0005975">
    <property type="term" value="P:carbohydrate metabolic process"/>
    <property type="evidence" value="ECO:0007669"/>
    <property type="project" value="InterPro"/>
</dbReference>
<dbReference type="EMBL" id="CADEPI010000751">
    <property type="protein sequence ID" value="CAB3388324.1"/>
    <property type="molecule type" value="Genomic_DNA"/>
</dbReference>
<keyword evidence="5" id="KW-1185">Reference proteome</keyword>
<dbReference type="Gene3D" id="3.10.50.10">
    <property type="match status" value="1"/>
</dbReference>
<evidence type="ECO:0000313" key="4">
    <source>
        <dbReference type="EMBL" id="CAB3388324.1"/>
    </source>
</evidence>
<dbReference type="PANTHER" id="PTHR11177:SF360">
    <property type="entry name" value="CHITINASE 4-RELATED"/>
    <property type="match status" value="1"/>
</dbReference>
<gene>
    <name evidence="4" type="ORF">CLODIP_2_CD10183</name>
</gene>
<dbReference type="GO" id="GO:0004568">
    <property type="term" value="F:chitinase activity"/>
    <property type="evidence" value="ECO:0007669"/>
    <property type="project" value="TreeGrafter"/>
</dbReference>
<dbReference type="Pfam" id="PF00704">
    <property type="entry name" value="Glyco_hydro_18"/>
    <property type="match status" value="1"/>
</dbReference>
<dbReference type="OrthoDB" id="73875at2759"/>
<dbReference type="SUPFAM" id="SSF51445">
    <property type="entry name" value="(Trans)glycosidases"/>
    <property type="match status" value="1"/>
</dbReference>
<dbReference type="Gene3D" id="3.20.20.80">
    <property type="entry name" value="Glycosidases"/>
    <property type="match status" value="1"/>
</dbReference>
<evidence type="ECO:0000259" key="3">
    <source>
        <dbReference type="PROSITE" id="PS51910"/>
    </source>
</evidence>
<dbReference type="GO" id="GO:0005576">
    <property type="term" value="C:extracellular region"/>
    <property type="evidence" value="ECO:0007669"/>
    <property type="project" value="TreeGrafter"/>
</dbReference>
<dbReference type="InterPro" id="IPR029070">
    <property type="entry name" value="Chitinase_insertion_sf"/>
</dbReference>
<feature type="chain" id="PRO_5035767633" description="GH18 domain-containing protein" evidence="2">
    <location>
        <begin position="25"/>
        <end position="390"/>
    </location>
</feature>
<dbReference type="AlphaFoldDB" id="A0A8S1E1A6"/>
<dbReference type="CDD" id="cd02872">
    <property type="entry name" value="GH18_chitolectin_chitotriosidase"/>
    <property type="match status" value="1"/>
</dbReference>
<dbReference type="InterPro" id="IPR001223">
    <property type="entry name" value="Glyco_hydro18_cat"/>
</dbReference>
<feature type="domain" description="GH18" evidence="3">
    <location>
        <begin position="26"/>
        <end position="390"/>
    </location>
</feature>
<evidence type="ECO:0000256" key="1">
    <source>
        <dbReference type="ARBA" id="ARBA00023157"/>
    </source>
</evidence>
<feature type="signal peptide" evidence="2">
    <location>
        <begin position="1"/>
        <end position="24"/>
    </location>
</feature>
<reference evidence="4 5" key="1">
    <citation type="submission" date="2020-04" db="EMBL/GenBank/DDBJ databases">
        <authorList>
            <person name="Alioto T."/>
            <person name="Alioto T."/>
            <person name="Gomez Garrido J."/>
        </authorList>
    </citation>
    <scope>NUCLEOTIDE SEQUENCE [LARGE SCALE GENOMIC DNA]</scope>
</reference>
<accession>A0A8S1E1A6</accession>
<keyword evidence="1" id="KW-1015">Disulfide bond</keyword>
<organism evidence="4 5">
    <name type="scientific">Cloeon dipterum</name>
    <dbReference type="NCBI Taxonomy" id="197152"/>
    <lineage>
        <taxon>Eukaryota</taxon>
        <taxon>Metazoa</taxon>
        <taxon>Ecdysozoa</taxon>
        <taxon>Arthropoda</taxon>
        <taxon>Hexapoda</taxon>
        <taxon>Insecta</taxon>
        <taxon>Pterygota</taxon>
        <taxon>Palaeoptera</taxon>
        <taxon>Ephemeroptera</taxon>
        <taxon>Pisciforma</taxon>
        <taxon>Baetidae</taxon>
        <taxon>Cloeon</taxon>
    </lineage>
</organism>
<dbReference type="InterPro" id="IPR011583">
    <property type="entry name" value="Chitinase_II/V-like_cat"/>
</dbReference>
<name>A0A8S1E1A6_9INSE</name>
<evidence type="ECO:0000256" key="2">
    <source>
        <dbReference type="SAM" id="SignalP"/>
    </source>
</evidence>
<dbReference type="SMART" id="SM00636">
    <property type="entry name" value="Glyco_18"/>
    <property type="match status" value="1"/>
</dbReference>
<dbReference type="GO" id="GO:0006032">
    <property type="term" value="P:chitin catabolic process"/>
    <property type="evidence" value="ECO:0007669"/>
    <property type="project" value="TreeGrafter"/>
</dbReference>
<dbReference type="FunFam" id="3.10.50.10:FF:000001">
    <property type="entry name" value="Chitinase 3-like 1"/>
    <property type="match status" value="1"/>
</dbReference>